<dbReference type="EMBL" id="CP099397">
    <property type="protein sequence ID" value="USR37575.1"/>
    <property type="molecule type" value="Genomic_DNA"/>
</dbReference>
<reference evidence="1" key="1">
    <citation type="submission" date="2022-06" db="EMBL/GenBank/DDBJ databases">
        <title>Complete genome of Pseudomonas hydrolytica DSWY01T.</title>
        <authorList>
            <person name="Jung J."/>
            <person name="Jeon C.O."/>
        </authorList>
    </citation>
    <scope>NUCLEOTIDE SEQUENCE</scope>
    <source>
        <strain evidence="1">DSWY01</strain>
    </source>
</reference>
<organism evidence="1 2">
    <name type="scientific">Ectopseudomonas hydrolytica</name>
    <dbReference type="NCBI Taxonomy" id="2493633"/>
    <lineage>
        <taxon>Bacteria</taxon>
        <taxon>Pseudomonadati</taxon>
        <taxon>Pseudomonadota</taxon>
        <taxon>Gammaproteobacteria</taxon>
        <taxon>Pseudomonadales</taxon>
        <taxon>Pseudomonadaceae</taxon>
        <taxon>Ectopseudomonas</taxon>
    </lineage>
</organism>
<dbReference type="Proteomes" id="UP001054897">
    <property type="component" value="Chromosome"/>
</dbReference>
<sequence>MDGLDFSDISDDQLVELARACCLESLRRSPAAAQAMRDMMLSEAEKARIAREASEAEIRAARARETERIARDAAAQARYEEERRTAAHRAASAVQASERARILAEEQKQRDMALLRQAATMVGKSPADISILHCYSRGSMRLIINPGSYRYTRNHLVDYRVKTADIRTVQALVNRKQDFVTFCAAAAAVLPTDTFISGSDYRWPEE</sequence>
<dbReference type="GeneID" id="300081864"/>
<gene>
    <name evidence="1" type="ORF">L1F06_012795</name>
</gene>
<dbReference type="RefSeq" id="WP_129482367.1">
    <property type="nucleotide sequence ID" value="NZ_CP099397.1"/>
</dbReference>
<evidence type="ECO:0000313" key="2">
    <source>
        <dbReference type="Proteomes" id="UP001054897"/>
    </source>
</evidence>
<proteinExistence type="predicted"/>
<protein>
    <submittedName>
        <fullName evidence="1">Uncharacterized protein</fullName>
    </submittedName>
</protein>
<name>A0ABY5A1H1_9GAMM</name>
<keyword evidence="2" id="KW-1185">Reference proteome</keyword>
<evidence type="ECO:0000313" key="1">
    <source>
        <dbReference type="EMBL" id="USR37575.1"/>
    </source>
</evidence>
<accession>A0ABY5A1H1</accession>